<evidence type="ECO:0000256" key="6">
    <source>
        <dbReference type="PROSITE-ProRule" id="PRU00090"/>
    </source>
</evidence>
<keyword evidence="3" id="KW-0378">Hydrolase</keyword>
<evidence type="ECO:0000256" key="8">
    <source>
        <dbReference type="PROSITE-ProRule" id="PRU00196"/>
    </source>
</evidence>
<dbReference type="Pfam" id="PF01392">
    <property type="entry name" value="Fz"/>
    <property type="match status" value="1"/>
</dbReference>
<feature type="compositionally biased region" description="Low complexity" evidence="9">
    <location>
        <begin position="157"/>
        <end position="167"/>
    </location>
</feature>
<evidence type="ECO:0000256" key="5">
    <source>
        <dbReference type="ARBA" id="ARBA00023157"/>
    </source>
</evidence>
<comment type="caution">
    <text evidence="8">Lacks conserved residue(s) required for the propagation of feature annotation.</text>
</comment>
<dbReference type="GO" id="GO:0006508">
    <property type="term" value="P:proteolysis"/>
    <property type="evidence" value="ECO:0007669"/>
    <property type="project" value="UniProtKB-KW"/>
</dbReference>
<dbReference type="CDD" id="cd00112">
    <property type="entry name" value="LDLa"/>
    <property type="match status" value="2"/>
</dbReference>
<feature type="compositionally biased region" description="Low complexity" evidence="9">
    <location>
        <begin position="233"/>
        <end position="252"/>
    </location>
</feature>
<dbReference type="InterPro" id="IPR036772">
    <property type="entry name" value="SRCR-like_dom_sf"/>
</dbReference>
<evidence type="ECO:0000259" key="10">
    <source>
        <dbReference type="PROSITE" id="PS50038"/>
    </source>
</evidence>
<dbReference type="InterPro" id="IPR018114">
    <property type="entry name" value="TRYPSIN_HIS"/>
</dbReference>
<feature type="disulfide bond" evidence="7">
    <location>
        <begin position="547"/>
        <end position="565"/>
    </location>
</feature>
<dbReference type="InterPro" id="IPR036790">
    <property type="entry name" value="Frizzled_dom_sf"/>
</dbReference>
<accession>A0A9C6U1I0</accession>
<dbReference type="GO" id="GO:0005886">
    <property type="term" value="C:plasma membrane"/>
    <property type="evidence" value="ECO:0007669"/>
    <property type="project" value="UniProtKB-SubCell"/>
</dbReference>
<dbReference type="SMART" id="SM00192">
    <property type="entry name" value="LDLa"/>
    <property type="match status" value="2"/>
</dbReference>
<evidence type="ECO:0000256" key="4">
    <source>
        <dbReference type="ARBA" id="ARBA00022825"/>
    </source>
</evidence>
<evidence type="ECO:0000256" key="3">
    <source>
        <dbReference type="ARBA" id="ARBA00022801"/>
    </source>
</evidence>
<dbReference type="SUPFAM" id="SSF56487">
    <property type="entry name" value="SRCR-like"/>
    <property type="match status" value="1"/>
</dbReference>
<dbReference type="InterPro" id="IPR009003">
    <property type="entry name" value="Peptidase_S1_PA"/>
</dbReference>
<feature type="region of interest" description="Disordered" evidence="9">
    <location>
        <begin position="86"/>
        <end position="178"/>
    </location>
</feature>
<feature type="region of interest" description="Disordered" evidence="9">
    <location>
        <begin position="1"/>
        <end position="22"/>
    </location>
</feature>
<feature type="region of interest" description="Disordered" evidence="9">
    <location>
        <begin position="193"/>
        <end position="318"/>
    </location>
</feature>
<protein>
    <submittedName>
        <fullName evidence="13">Uncharacterized protein LOC113204503</fullName>
    </submittedName>
</protein>
<sequence>MLQATPAPATVPTLEPPAADQRRRSSGALLGALGALADNTLHAMPRPGRAASVAVPKQSTAAFMELLGRPTTSLAPPAASQLLLRRHSAHCSSSSGQAGQSPQGPPPPVPVRTKPGPPPPICQLLTNRPSASMSMGPPTLLPPLPVPLPPPPGLHRANATTATATAASQRRSSHGTAAPNALSTLTEIRCLTASSPGQQLPAAPDPTALWGSRRNTEDESVDEPGQQKVQLRQDSSVSSDSYSQTSSPSYTSKTMETPLLPHHKAKKKSGSGCGAGRSLTRSAGVVGSEDSCTDSALGSASTGDRSATNSTSAITKSNSTPASLQAVVRLSGSSMSLHHKIIRDHIRRPSVLRARTIKVNKFQAIQLAFNAVALVAIALGLTAYFRANPSVKYINTEVGNPLPGVCMPVIVTFCLSHRIPYNYTMVPSYVGHMSQTDAQQDIQFYDALVDVHCYELSALFLCTIFAPKCGAGGRQVKPCRSLCREMMRRCEFFLEVFGLHFEQLVRCDNFPEYGSAEYDGEECVGHHEYLEAEQRARAPACADGFLCDKTRCIPKDFRCDGHQDCVDETDEKDCHCPTGTEHCGEKKCISHKHVCNGVVECPHGQDERNCIRLSESMGDVGSGKIEVFHPDKKEWRAACVQNWQKESSAQAVCSIMGYKGANDSRLMLWGSDRPVTAPAMEPDAVPVHKYTRANLYSLLRNCSSHTPTVHLSCYNFECGRRRHPSAPLKATARIIGGSPSRVGDWPFLAALLGGPEKVFYCAGVLISDQWLLTASHCVGK</sequence>
<evidence type="ECO:0000256" key="2">
    <source>
        <dbReference type="ARBA" id="ARBA00022670"/>
    </source>
</evidence>
<feature type="compositionally biased region" description="Low complexity" evidence="9">
    <location>
        <begin position="92"/>
        <end position="102"/>
    </location>
</feature>
<feature type="disulfide bond" evidence="6">
    <location>
        <begin position="483"/>
        <end position="507"/>
    </location>
</feature>
<dbReference type="Pfam" id="PF00089">
    <property type="entry name" value="Trypsin"/>
    <property type="match status" value="1"/>
</dbReference>
<dbReference type="InterPro" id="IPR036055">
    <property type="entry name" value="LDL_receptor-like_sf"/>
</dbReference>
<dbReference type="AlphaFoldDB" id="A0A9C6U1I0"/>
<keyword evidence="4" id="KW-0720">Serine protease</keyword>
<dbReference type="SUPFAM" id="SSF57424">
    <property type="entry name" value="LDL receptor-like module"/>
    <property type="match status" value="2"/>
</dbReference>
<dbReference type="PROSITE" id="PS50038">
    <property type="entry name" value="FZ"/>
    <property type="match status" value="1"/>
</dbReference>
<keyword evidence="12" id="KW-1185">Reference proteome</keyword>
<evidence type="ECO:0000313" key="13">
    <source>
        <dbReference type="RefSeq" id="XP_052124390.1"/>
    </source>
</evidence>
<dbReference type="Gene3D" id="2.40.10.10">
    <property type="entry name" value="Trypsin-like serine proteases"/>
    <property type="match status" value="1"/>
</dbReference>
<dbReference type="Proteomes" id="UP000504606">
    <property type="component" value="Unplaced"/>
</dbReference>
<dbReference type="SMART" id="SM00063">
    <property type="entry name" value="FRI"/>
    <property type="match status" value="1"/>
</dbReference>
<feature type="disulfide bond" evidence="7">
    <location>
        <begin position="559"/>
        <end position="574"/>
    </location>
</feature>
<evidence type="ECO:0000259" key="11">
    <source>
        <dbReference type="PROSITE" id="PS50287"/>
    </source>
</evidence>
<feature type="domain" description="FZ" evidence="10">
    <location>
        <begin position="401"/>
        <end position="526"/>
    </location>
</feature>
<dbReference type="CTD" id="10699"/>
<dbReference type="PROSITE" id="PS00134">
    <property type="entry name" value="TRYPSIN_HIS"/>
    <property type="match status" value="1"/>
</dbReference>
<dbReference type="Gene3D" id="1.10.2000.10">
    <property type="entry name" value="Frizzled cysteine-rich domain"/>
    <property type="match status" value="1"/>
</dbReference>
<feature type="compositionally biased region" description="Pro residues" evidence="9">
    <location>
        <begin position="139"/>
        <end position="153"/>
    </location>
</feature>
<dbReference type="Gene3D" id="3.10.250.10">
    <property type="entry name" value="SRCR-like domain"/>
    <property type="match status" value="1"/>
</dbReference>
<reference evidence="13" key="1">
    <citation type="submission" date="2025-08" db="UniProtKB">
        <authorList>
            <consortium name="RefSeq"/>
        </authorList>
    </citation>
    <scope>IDENTIFICATION</scope>
    <source>
        <tissue evidence="13">Whole organism</tissue>
    </source>
</reference>
<dbReference type="SMART" id="SM00202">
    <property type="entry name" value="SR"/>
    <property type="match status" value="1"/>
</dbReference>
<feature type="disulfide bond" evidence="7">
    <location>
        <begin position="595"/>
        <end position="610"/>
    </location>
</feature>
<dbReference type="OrthoDB" id="5979691at2759"/>
<dbReference type="FunFam" id="1.10.2000.10:FF:000019">
    <property type="entry name" value="Corin, isoform B"/>
    <property type="match status" value="1"/>
</dbReference>
<dbReference type="CDD" id="cd07066">
    <property type="entry name" value="CRD_FZ"/>
    <property type="match status" value="1"/>
</dbReference>
<feature type="compositionally biased region" description="Pro residues" evidence="9">
    <location>
        <begin position="103"/>
        <end position="121"/>
    </location>
</feature>
<dbReference type="InterPro" id="IPR002172">
    <property type="entry name" value="LDrepeatLR_classA_rpt"/>
</dbReference>
<dbReference type="InterPro" id="IPR001190">
    <property type="entry name" value="SRCR"/>
</dbReference>
<dbReference type="InterPro" id="IPR043504">
    <property type="entry name" value="Peptidase_S1_PA_chymotrypsin"/>
</dbReference>
<dbReference type="PANTHER" id="PTHR24252:SF7">
    <property type="entry name" value="HYALIN"/>
    <property type="match status" value="1"/>
</dbReference>
<proteinExistence type="predicted"/>
<keyword evidence="5 7" id="KW-1015">Disulfide bond</keyword>
<evidence type="ECO:0000256" key="1">
    <source>
        <dbReference type="ARBA" id="ARBA00004162"/>
    </source>
</evidence>
<feature type="disulfide bond" evidence="7">
    <location>
        <begin position="576"/>
        <end position="588"/>
    </location>
</feature>
<dbReference type="KEGG" id="foc:113204503"/>
<organism evidence="12 13">
    <name type="scientific">Frankliniella occidentalis</name>
    <name type="common">Western flower thrips</name>
    <name type="synonym">Euthrips occidentalis</name>
    <dbReference type="NCBI Taxonomy" id="133901"/>
    <lineage>
        <taxon>Eukaryota</taxon>
        <taxon>Metazoa</taxon>
        <taxon>Ecdysozoa</taxon>
        <taxon>Arthropoda</taxon>
        <taxon>Hexapoda</taxon>
        <taxon>Insecta</taxon>
        <taxon>Pterygota</taxon>
        <taxon>Neoptera</taxon>
        <taxon>Paraneoptera</taxon>
        <taxon>Thysanoptera</taxon>
        <taxon>Terebrantia</taxon>
        <taxon>Thripoidea</taxon>
        <taxon>Thripidae</taxon>
        <taxon>Frankliniella</taxon>
    </lineage>
</organism>
<dbReference type="GO" id="GO:0004252">
    <property type="term" value="F:serine-type endopeptidase activity"/>
    <property type="evidence" value="ECO:0007669"/>
    <property type="project" value="InterPro"/>
</dbReference>
<keyword evidence="2" id="KW-0645">Protease</keyword>
<feature type="compositionally biased region" description="Polar residues" evidence="9">
    <location>
        <begin position="124"/>
        <end position="133"/>
    </location>
</feature>
<dbReference type="GeneID" id="113204503"/>
<dbReference type="SUPFAM" id="SSF50494">
    <property type="entry name" value="Trypsin-like serine proteases"/>
    <property type="match status" value="1"/>
</dbReference>
<evidence type="ECO:0000256" key="9">
    <source>
        <dbReference type="SAM" id="MobiDB-lite"/>
    </source>
</evidence>
<dbReference type="PROSITE" id="PS50287">
    <property type="entry name" value="SRCR_2"/>
    <property type="match status" value="1"/>
</dbReference>
<name>A0A9C6U1I0_FRAOC</name>
<dbReference type="PRINTS" id="PR00261">
    <property type="entry name" value="LDLRECEPTOR"/>
</dbReference>
<evidence type="ECO:0000256" key="7">
    <source>
        <dbReference type="PROSITE-ProRule" id="PRU00124"/>
    </source>
</evidence>
<dbReference type="PROSITE" id="PS50068">
    <property type="entry name" value="LDLRA_2"/>
    <property type="match status" value="2"/>
</dbReference>
<evidence type="ECO:0000313" key="12">
    <source>
        <dbReference type="Proteomes" id="UP000504606"/>
    </source>
</evidence>
<dbReference type="Pfam" id="PF00057">
    <property type="entry name" value="Ldl_recept_a"/>
    <property type="match status" value="2"/>
</dbReference>
<dbReference type="SUPFAM" id="SSF63501">
    <property type="entry name" value="Frizzled cysteine-rich domain"/>
    <property type="match status" value="1"/>
</dbReference>
<dbReference type="Gene3D" id="4.10.400.10">
    <property type="entry name" value="Low-density Lipoprotein Receptor"/>
    <property type="match status" value="2"/>
</dbReference>
<dbReference type="RefSeq" id="XP_052124390.1">
    <property type="nucleotide sequence ID" value="XM_052268430.1"/>
</dbReference>
<dbReference type="InterPro" id="IPR020067">
    <property type="entry name" value="Frizzled_dom"/>
</dbReference>
<feature type="disulfide bond" evidence="7">
    <location>
        <begin position="583"/>
        <end position="601"/>
    </location>
</feature>
<feature type="compositionally biased region" description="Polar residues" evidence="9">
    <location>
        <begin position="293"/>
        <end position="318"/>
    </location>
</feature>
<feature type="domain" description="SRCR" evidence="11">
    <location>
        <begin position="611"/>
        <end position="714"/>
    </location>
</feature>
<dbReference type="InterPro" id="IPR001254">
    <property type="entry name" value="Trypsin_dom"/>
</dbReference>
<comment type="subcellular location">
    <subcellularLocation>
        <location evidence="1">Cell membrane</location>
        <topology evidence="1">Single-pass membrane protein</topology>
    </subcellularLocation>
</comment>
<gene>
    <name evidence="13" type="primary">LOC113204503</name>
</gene>
<dbReference type="PANTHER" id="PTHR24252">
    <property type="entry name" value="ACROSIN-RELATED"/>
    <property type="match status" value="1"/>
</dbReference>